<dbReference type="VEuPathDB" id="FungiDB:PC110_g21715"/>
<dbReference type="Proteomes" id="UP000736787">
    <property type="component" value="Unassembled WGS sequence"/>
</dbReference>
<sequence>MMLAGGPVTWTARRQSVVALSTAEAAYPASCEACQEGKAMMNILFEEHGVEFKLCVDNQAAVSIAARPTYSRKIRYIELRYHYVRDTVSMKIVKMWKVDGDLKEEFKVGHLQVWPHRDLETDMRDQTKNTNKGVVVFICC</sequence>
<dbReference type="EMBL" id="RCMV01002299">
    <property type="protein sequence ID" value="KAG3203374.1"/>
    <property type="molecule type" value="Genomic_DNA"/>
</dbReference>
<dbReference type="Proteomes" id="UP000760860">
    <property type="component" value="Unassembled WGS sequence"/>
</dbReference>
<comment type="caution">
    <text evidence="2">The sequence shown here is derived from an EMBL/GenBank/DDBJ whole genome shotgun (WGS) entry which is preliminary data.</text>
</comment>
<dbReference type="EMBL" id="RCMK01000721">
    <property type="protein sequence ID" value="KAG2914819.1"/>
    <property type="molecule type" value="Genomic_DNA"/>
</dbReference>
<dbReference type="CDD" id="cd09272">
    <property type="entry name" value="RNase_HI_RT_Ty1"/>
    <property type="match status" value="1"/>
</dbReference>
<proteinExistence type="predicted"/>
<evidence type="ECO:0000313" key="3">
    <source>
        <dbReference type="Proteomes" id="UP000760860"/>
    </source>
</evidence>
<organism evidence="2 3">
    <name type="scientific">Phytophthora cactorum</name>
    <dbReference type="NCBI Taxonomy" id="29920"/>
    <lineage>
        <taxon>Eukaryota</taxon>
        <taxon>Sar</taxon>
        <taxon>Stramenopiles</taxon>
        <taxon>Oomycota</taxon>
        <taxon>Peronosporomycetes</taxon>
        <taxon>Peronosporales</taxon>
        <taxon>Peronosporaceae</taxon>
        <taxon>Phytophthora</taxon>
    </lineage>
</organism>
<protein>
    <submittedName>
        <fullName evidence="2">Uncharacterized protein</fullName>
    </submittedName>
</protein>
<accession>A0A8T1H1P1</accession>
<evidence type="ECO:0000313" key="2">
    <source>
        <dbReference type="EMBL" id="KAG3203374.1"/>
    </source>
</evidence>
<reference evidence="2" key="1">
    <citation type="submission" date="2018-05" db="EMBL/GenBank/DDBJ databases">
        <title>Effector identification in a new, highly contiguous assembly of the strawberry crown rot pathogen Phytophthora cactorum.</title>
        <authorList>
            <person name="Armitage A.D."/>
            <person name="Nellist C.F."/>
            <person name="Bates H."/>
            <person name="Vickerstaff R.J."/>
            <person name="Harrison R.J."/>
        </authorList>
    </citation>
    <scope>NUCLEOTIDE SEQUENCE</scope>
    <source>
        <strain evidence="1">4040</strain>
        <strain evidence="2">P421</strain>
    </source>
</reference>
<evidence type="ECO:0000313" key="1">
    <source>
        <dbReference type="EMBL" id="KAG2914819.1"/>
    </source>
</evidence>
<name>A0A8T1H1P1_9STRA</name>
<gene>
    <name evidence="1" type="ORF">PC117_g18206</name>
    <name evidence="2" type="ORF">PC129_g22886</name>
</gene>
<dbReference type="AlphaFoldDB" id="A0A8T1H1P1"/>